<evidence type="ECO:0000313" key="2">
    <source>
        <dbReference type="EMBL" id="KKK84228.1"/>
    </source>
</evidence>
<keyword evidence="1" id="KW-0472">Membrane</keyword>
<protein>
    <submittedName>
        <fullName evidence="2">Uncharacterized protein</fullName>
    </submittedName>
</protein>
<accession>A0A0F8YS21</accession>
<proteinExistence type="predicted"/>
<keyword evidence="1" id="KW-0812">Transmembrane</keyword>
<sequence>MGKVNCNGWAKWVAGTAITVVSLLVGGYVAFDNDRAAGSATIQGEHGRKIATMEAVQVRIEVAVQRNGDKLDRLLERKD</sequence>
<reference evidence="2" key="1">
    <citation type="journal article" date="2015" name="Nature">
        <title>Complex archaea that bridge the gap between prokaryotes and eukaryotes.</title>
        <authorList>
            <person name="Spang A."/>
            <person name="Saw J.H."/>
            <person name="Jorgensen S.L."/>
            <person name="Zaremba-Niedzwiedzka K."/>
            <person name="Martijn J."/>
            <person name="Lind A.E."/>
            <person name="van Eijk R."/>
            <person name="Schleper C."/>
            <person name="Guy L."/>
            <person name="Ettema T.J."/>
        </authorList>
    </citation>
    <scope>NUCLEOTIDE SEQUENCE</scope>
</reference>
<name>A0A0F8YS21_9ZZZZ</name>
<dbReference type="EMBL" id="LAZR01051873">
    <property type="protein sequence ID" value="KKK84228.1"/>
    <property type="molecule type" value="Genomic_DNA"/>
</dbReference>
<evidence type="ECO:0000256" key="1">
    <source>
        <dbReference type="SAM" id="Phobius"/>
    </source>
</evidence>
<dbReference type="AlphaFoldDB" id="A0A0F8YS21"/>
<gene>
    <name evidence="2" type="ORF">LCGC14_2785480</name>
</gene>
<comment type="caution">
    <text evidence="2">The sequence shown here is derived from an EMBL/GenBank/DDBJ whole genome shotgun (WGS) entry which is preliminary data.</text>
</comment>
<organism evidence="2">
    <name type="scientific">marine sediment metagenome</name>
    <dbReference type="NCBI Taxonomy" id="412755"/>
    <lineage>
        <taxon>unclassified sequences</taxon>
        <taxon>metagenomes</taxon>
        <taxon>ecological metagenomes</taxon>
    </lineage>
</organism>
<feature type="transmembrane region" description="Helical" evidence="1">
    <location>
        <begin position="12"/>
        <end position="31"/>
    </location>
</feature>
<keyword evidence="1" id="KW-1133">Transmembrane helix</keyword>